<protein>
    <submittedName>
        <fullName evidence="1">Uncharacterized protein</fullName>
    </submittedName>
</protein>
<sequence>MPNPSLTELDLAMLAELYRNPTGATTLAQSVDIPPNQASKRLIFMVDNGLVRETDGAYKLTASGSRVLRTPGDESADDSIDAPRSVLWSLQSRGLRADRLDAVLATFAFLRYWGKATAAELKDGVFSEVPLEYKTTERWWREFVRDHLAVVPTIEPPPTESGFWRFTGTPGIADLNENGWRVVFGRGADTPGRYASATEAMVDMGLTDEDRLAVAAALTTLQREREADVESLRTVVTTVRNSDENIDESINDTALKILGRLPGVVRSGNYLRYTLTPDGYESWE</sequence>
<reference evidence="1 2" key="1">
    <citation type="journal article" date="2014" name="PLoS Genet.">
        <title>Phylogenetically driven sequencing of extremely halophilic archaea reveals strategies for static and dynamic osmo-response.</title>
        <authorList>
            <person name="Becker E.A."/>
            <person name="Seitzer P.M."/>
            <person name="Tritt A."/>
            <person name="Larsen D."/>
            <person name="Krusor M."/>
            <person name="Yao A.I."/>
            <person name="Wu D."/>
            <person name="Madern D."/>
            <person name="Eisen J.A."/>
            <person name="Darling A.E."/>
            <person name="Facciotti M.T."/>
        </authorList>
    </citation>
    <scope>NUCLEOTIDE SEQUENCE [LARGE SCALE GENOMIC DNA]</scope>
    <source>
        <strain evidence="1 2">DSM 8989</strain>
    </source>
</reference>
<dbReference type="Gene3D" id="1.10.10.10">
    <property type="entry name" value="Winged helix-like DNA-binding domain superfamily/Winged helix DNA-binding domain"/>
    <property type="match status" value="1"/>
</dbReference>
<dbReference type="RefSeq" id="WP_005040636.1">
    <property type="nucleotide sequence ID" value="NZ_AOME01000022.1"/>
</dbReference>
<gene>
    <name evidence="1" type="ORF">C450_04668</name>
</gene>
<dbReference type="Proteomes" id="UP000011625">
    <property type="component" value="Unassembled WGS sequence"/>
</dbReference>
<dbReference type="InterPro" id="IPR036388">
    <property type="entry name" value="WH-like_DNA-bd_sf"/>
</dbReference>
<evidence type="ECO:0000313" key="1">
    <source>
        <dbReference type="EMBL" id="EMA54817.1"/>
    </source>
</evidence>
<evidence type="ECO:0000313" key="2">
    <source>
        <dbReference type="Proteomes" id="UP000011625"/>
    </source>
</evidence>
<dbReference type="SUPFAM" id="SSF46785">
    <property type="entry name" value="Winged helix' DNA-binding domain"/>
    <property type="match status" value="1"/>
</dbReference>
<proteinExistence type="predicted"/>
<keyword evidence="2" id="KW-1185">Reference proteome</keyword>
<dbReference type="EMBL" id="AOME01000022">
    <property type="protein sequence ID" value="EMA54817.1"/>
    <property type="molecule type" value="Genomic_DNA"/>
</dbReference>
<organism evidence="1 2">
    <name type="scientific">Halococcus salifodinae DSM 8989</name>
    <dbReference type="NCBI Taxonomy" id="1227456"/>
    <lineage>
        <taxon>Archaea</taxon>
        <taxon>Methanobacteriati</taxon>
        <taxon>Methanobacteriota</taxon>
        <taxon>Stenosarchaea group</taxon>
        <taxon>Halobacteria</taxon>
        <taxon>Halobacteriales</taxon>
        <taxon>Halococcaceae</taxon>
        <taxon>Halococcus</taxon>
    </lineage>
</organism>
<dbReference type="OrthoDB" id="270078at2157"/>
<dbReference type="AlphaFoldDB" id="M0NA25"/>
<comment type="caution">
    <text evidence="1">The sequence shown here is derived from an EMBL/GenBank/DDBJ whole genome shotgun (WGS) entry which is preliminary data.</text>
</comment>
<accession>M0NA25</accession>
<dbReference type="InterPro" id="IPR036390">
    <property type="entry name" value="WH_DNA-bd_sf"/>
</dbReference>
<name>M0NA25_9EURY</name>